<name>G4Z7V0_PHYSP</name>
<organism evidence="2 3">
    <name type="scientific">Phytophthora sojae (strain P6497)</name>
    <name type="common">Soybean stem and root rot agent</name>
    <name type="synonym">Phytophthora megasperma f. sp. glycines</name>
    <dbReference type="NCBI Taxonomy" id="1094619"/>
    <lineage>
        <taxon>Eukaryota</taxon>
        <taxon>Sar</taxon>
        <taxon>Stramenopiles</taxon>
        <taxon>Oomycota</taxon>
        <taxon>Peronosporomycetes</taxon>
        <taxon>Peronosporales</taxon>
        <taxon>Peronosporaceae</taxon>
        <taxon>Phytophthora</taxon>
    </lineage>
</organism>
<proteinExistence type="predicted"/>
<evidence type="ECO:0000313" key="2">
    <source>
        <dbReference type="EMBL" id="EGZ22485.1"/>
    </source>
</evidence>
<dbReference type="GeneID" id="20646098"/>
<dbReference type="KEGG" id="psoj:PHYSODRAFT_330271"/>
<feature type="region of interest" description="Disordered" evidence="1">
    <location>
        <begin position="136"/>
        <end position="173"/>
    </location>
</feature>
<dbReference type="EMBL" id="JH159153">
    <property type="protein sequence ID" value="EGZ22485.1"/>
    <property type="molecule type" value="Genomic_DNA"/>
</dbReference>
<dbReference type="Proteomes" id="UP000002640">
    <property type="component" value="Unassembled WGS sequence"/>
</dbReference>
<feature type="compositionally biased region" description="Basic and acidic residues" evidence="1">
    <location>
        <begin position="163"/>
        <end position="173"/>
    </location>
</feature>
<protein>
    <submittedName>
        <fullName evidence="2">Uncharacterized protein</fullName>
    </submittedName>
</protein>
<dbReference type="InParanoid" id="G4Z7V0"/>
<dbReference type="AlphaFoldDB" id="G4Z7V0"/>
<keyword evidence="3" id="KW-1185">Reference proteome</keyword>
<evidence type="ECO:0000256" key="1">
    <source>
        <dbReference type="SAM" id="MobiDB-lite"/>
    </source>
</evidence>
<dbReference type="RefSeq" id="XP_009525202.1">
    <property type="nucleotide sequence ID" value="XM_009526907.1"/>
</dbReference>
<sequence>MHAGGGIPSAAASAFWWSSAREHAGQLVAQAVAKAGTRPIAPVIARTYMSTRTARSFVGLGGSAHVDRAVSVCAVAGGAACSELHRGASTSFFATRVVPTLRGAQDVTRWLLLSSSLLLGLTLLLSLLATPPLRQRLQPEPIPNTGDTPRTARSVPLASVSVTHDERARARHEAGEPILDAYCTRLRHESPPASG</sequence>
<evidence type="ECO:0000313" key="3">
    <source>
        <dbReference type="Proteomes" id="UP000002640"/>
    </source>
</evidence>
<reference evidence="2 3" key="1">
    <citation type="journal article" date="2006" name="Science">
        <title>Phytophthora genome sequences uncover evolutionary origins and mechanisms of pathogenesis.</title>
        <authorList>
            <person name="Tyler B.M."/>
            <person name="Tripathy S."/>
            <person name="Zhang X."/>
            <person name="Dehal P."/>
            <person name="Jiang R.H."/>
            <person name="Aerts A."/>
            <person name="Arredondo F.D."/>
            <person name="Baxter L."/>
            <person name="Bensasson D."/>
            <person name="Beynon J.L."/>
            <person name="Chapman J."/>
            <person name="Damasceno C.M."/>
            <person name="Dorrance A.E."/>
            <person name="Dou D."/>
            <person name="Dickerman A.W."/>
            <person name="Dubchak I.L."/>
            <person name="Garbelotto M."/>
            <person name="Gijzen M."/>
            <person name="Gordon S.G."/>
            <person name="Govers F."/>
            <person name="Grunwald N.J."/>
            <person name="Huang W."/>
            <person name="Ivors K.L."/>
            <person name="Jones R.W."/>
            <person name="Kamoun S."/>
            <person name="Krampis K."/>
            <person name="Lamour K.H."/>
            <person name="Lee M.K."/>
            <person name="McDonald W.H."/>
            <person name="Medina M."/>
            <person name="Meijer H.J."/>
            <person name="Nordberg E.K."/>
            <person name="Maclean D.J."/>
            <person name="Ospina-Giraldo M.D."/>
            <person name="Morris P.F."/>
            <person name="Phuntumart V."/>
            <person name="Putnam N.H."/>
            <person name="Rash S."/>
            <person name="Rose J.K."/>
            <person name="Sakihama Y."/>
            <person name="Salamov A.A."/>
            <person name="Savidor A."/>
            <person name="Scheuring C.F."/>
            <person name="Smith B.M."/>
            <person name="Sobral B.W."/>
            <person name="Terry A."/>
            <person name="Torto-Alalibo T.A."/>
            <person name="Win J."/>
            <person name="Xu Z."/>
            <person name="Zhang H."/>
            <person name="Grigoriev I.V."/>
            <person name="Rokhsar D.S."/>
            <person name="Boore J.L."/>
        </authorList>
    </citation>
    <scope>NUCLEOTIDE SEQUENCE [LARGE SCALE GENOMIC DNA]</scope>
    <source>
        <strain evidence="2 3">P6497</strain>
    </source>
</reference>
<gene>
    <name evidence="2" type="ORF">PHYSODRAFT_330271</name>
</gene>
<accession>G4Z7V0</accession>